<dbReference type="PROSITE" id="PS51845">
    <property type="entry name" value="PDEASE_I_2"/>
    <property type="match status" value="1"/>
</dbReference>
<name>A0A6J7ZZY3_MYTCO</name>
<feature type="binding site" evidence="8">
    <location>
        <begin position="247"/>
        <end position="251"/>
    </location>
    <ligand>
        <name>AMP</name>
        <dbReference type="ChEBI" id="CHEBI:456215"/>
    </ligand>
</feature>
<dbReference type="InterPro" id="IPR002073">
    <property type="entry name" value="PDEase_catalytic_dom"/>
</dbReference>
<evidence type="ECO:0000256" key="1">
    <source>
        <dbReference type="ARBA" id="ARBA00000583"/>
    </source>
</evidence>
<dbReference type="PROSITE" id="PS00126">
    <property type="entry name" value="PDEASE_I_1"/>
    <property type="match status" value="1"/>
</dbReference>
<keyword evidence="4 10" id="KW-0378">Hydrolase</keyword>
<gene>
    <name evidence="13" type="ORF">MCOR_2079</name>
</gene>
<dbReference type="Pfam" id="PF00233">
    <property type="entry name" value="PDEase_I"/>
    <property type="match status" value="2"/>
</dbReference>
<evidence type="ECO:0000256" key="6">
    <source>
        <dbReference type="ARBA" id="ARBA00061167"/>
    </source>
</evidence>
<dbReference type="FunFam" id="1.10.1300.10:FF:000006">
    <property type="entry name" value="Phosphodiesterase 9A"/>
    <property type="match status" value="1"/>
</dbReference>
<comment type="catalytic activity">
    <reaction evidence="1">
        <text>3',5'-cyclic GMP + H2O = GMP + H(+)</text>
        <dbReference type="Rhea" id="RHEA:16957"/>
        <dbReference type="ChEBI" id="CHEBI:15377"/>
        <dbReference type="ChEBI" id="CHEBI:15378"/>
        <dbReference type="ChEBI" id="CHEBI:57746"/>
        <dbReference type="ChEBI" id="CHEBI:58115"/>
        <dbReference type="EC" id="3.1.4.35"/>
    </reaction>
</comment>
<feature type="compositionally biased region" description="Polar residues" evidence="11">
    <location>
        <begin position="539"/>
        <end position="554"/>
    </location>
</feature>
<dbReference type="SUPFAM" id="SSF109604">
    <property type="entry name" value="HD-domain/PDEase-like"/>
    <property type="match status" value="2"/>
</dbReference>
<dbReference type="EMBL" id="CACVKT020000425">
    <property type="protein sequence ID" value="CAC5359057.1"/>
    <property type="molecule type" value="Genomic_DNA"/>
</dbReference>
<dbReference type="AlphaFoldDB" id="A0A6J7ZZY3"/>
<feature type="binding site" evidence="9">
    <location>
        <position position="251"/>
    </location>
    <ligand>
        <name>Zn(2+)</name>
        <dbReference type="ChEBI" id="CHEBI:29105"/>
        <label>1</label>
    </ligand>
</feature>
<dbReference type="EC" id="3.1.4.-" evidence="10"/>
<keyword evidence="14" id="KW-1185">Reference proteome</keyword>
<feature type="active site" description="Proton donor" evidence="7">
    <location>
        <position position="247"/>
    </location>
</feature>
<dbReference type="PANTHER" id="PTHR11347">
    <property type="entry name" value="CYCLIC NUCLEOTIDE PHOSPHODIESTERASE"/>
    <property type="match status" value="1"/>
</dbReference>
<evidence type="ECO:0000256" key="4">
    <source>
        <dbReference type="ARBA" id="ARBA00022801"/>
    </source>
</evidence>
<dbReference type="PRINTS" id="PR00387">
    <property type="entry name" value="PDIESTERASE1"/>
</dbReference>
<evidence type="ECO:0000256" key="2">
    <source>
        <dbReference type="ARBA" id="ARBA00022535"/>
    </source>
</evidence>
<dbReference type="GO" id="GO:0047555">
    <property type="term" value="F:3',5'-cyclic-GMP phosphodiesterase activity"/>
    <property type="evidence" value="ECO:0007669"/>
    <property type="project" value="UniProtKB-EC"/>
</dbReference>
<evidence type="ECO:0000256" key="7">
    <source>
        <dbReference type="PIRSR" id="PIRSR623088-1"/>
    </source>
</evidence>
<dbReference type="GO" id="GO:0007165">
    <property type="term" value="P:signal transduction"/>
    <property type="evidence" value="ECO:0007669"/>
    <property type="project" value="InterPro"/>
</dbReference>
<evidence type="ECO:0000313" key="14">
    <source>
        <dbReference type="Proteomes" id="UP000507470"/>
    </source>
</evidence>
<dbReference type="InterPro" id="IPR023174">
    <property type="entry name" value="PDEase_CS"/>
</dbReference>
<feature type="region of interest" description="Disordered" evidence="11">
    <location>
        <begin position="528"/>
        <end position="554"/>
    </location>
</feature>
<evidence type="ECO:0000259" key="12">
    <source>
        <dbReference type="PROSITE" id="PS51845"/>
    </source>
</evidence>
<accession>A0A6J7ZZY3</accession>
<dbReference type="GO" id="GO:0046872">
    <property type="term" value="F:metal ion binding"/>
    <property type="evidence" value="ECO:0007669"/>
    <property type="project" value="UniProtKB-KW"/>
</dbReference>
<evidence type="ECO:0000256" key="8">
    <source>
        <dbReference type="PIRSR" id="PIRSR623088-2"/>
    </source>
</evidence>
<comment type="pathway">
    <text evidence="5">Purine metabolism; 3',5'-cyclic GMP degradation; GMP from 3',5'-cyclic GMP: step 1/1.</text>
</comment>
<protein>
    <recommendedName>
        <fullName evidence="10">Phosphodiesterase</fullName>
        <ecNumber evidence="10">3.1.4.-</ecNumber>
    </recommendedName>
</protein>
<evidence type="ECO:0000256" key="10">
    <source>
        <dbReference type="RuleBase" id="RU363067"/>
    </source>
</evidence>
<evidence type="ECO:0000256" key="3">
    <source>
        <dbReference type="ARBA" id="ARBA00022723"/>
    </source>
</evidence>
<feature type="binding site" evidence="9">
    <location>
        <position position="288"/>
    </location>
    <ligand>
        <name>Zn(2+)</name>
        <dbReference type="ChEBI" id="CHEBI:29105"/>
        <label>2</label>
    </ligand>
</feature>
<dbReference type="InterPro" id="IPR036971">
    <property type="entry name" value="PDEase_catalytic_dom_sf"/>
</dbReference>
<reference evidence="13 14" key="1">
    <citation type="submission" date="2020-06" db="EMBL/GenBank/DDBJ databases">
        <authorList>
            <person name="Li R."/>
            <person name="Bekaert M."/>
        </authorList>
    </citation>
    <scope>NUCLEOTIDE SEQUENCE [LARGE SCALE GENOMIC DNA]</scope>
    <source>
        <strain evidence="14">wild</strain>
    </source>
</reference>
<feature type="domain" description="PDEase" evidence="12">
    <location>
        <begin position="167"/>
        <end position="527"/>
    </location>
</feature>
<evidence type="ECO:0000256" key="11">
    <source>
        <dbReference type="SAM" id="MobiDB-lite"/>
    </source>
</evidence>
<dbReference type="CDD" id="cd00077">
    <property type="entry name" value="HDc"/>
    <property type="match status" value="1"/>
</dbReference>
<keyword evidence="3 9" id="KW-0479">Metal-binding</keyword>
<sequence>MATKIIYFVVDGKNEQAEFRSDDFSDDLKETFRSAAEAGPHDILKLYNVKGNLVNISPRLPENTPQTRYKLEVVATQCNDAPTGTELGVDFSAIEARLGKLEKKVFVENGEMPPLVLDLQNKVEHFKEKLQSVDHLSWLGLTKEISSGTSLQPFWDKQQSIRKTEEHNRNVFEKFRKMLQVDVTDEVREYLRKPTFDNWQWDDPEMLILLRQMYIDLNLVSNLNIEMPILHNWLYEIYRNYNQVPFHNFKHCFMVAQMMYGLTWLIDLPSLLDDIDIFILLTSAICHDLDHPGYNNAYQINAKTELALRYNDISPLENHHCSVAFEVLEKRHCNVMRNFSKEQYKRVREGMIRCILATDMAKHNEILSNFKSCTPSFDFNNKDHKALMTMILMKVSDISNEARPMDVAMPWLDCLLMEFFNQLLMVLLKIADISNECRPLDVAEPWLECLLQEFFNQSDIEKLEGLPVAPFMDREKVTKSSSQIGFIKFALLPLFEALGQLFPVIEKDIIGPVRNALDYYTDMQRALEEEKKKKDAESSKNGITKSNSQNTVPV</sequence>
<organism evidence="13 14">
    <name type="scientific">Mytilus coruscus</name>
    <name type="common">Sea mussel</name>
    <dbReference type="NCBI Taxonomy" id="42192"/>
    <lineage>
        <taxon>Eukaryota</taxon>
        <taxon>Metazoa</taxon>
        <taxon>Spiralia</taxon>
        <taxon>Lophotrochozoa</taxon>
        <taxon>Mollusca</taxon>
        <taxon>Bivalvia</taxon>
        <taxon>Autobranchia</taxon>
        <taxon>Pteriomorphia</taxon>
        <taxon>Mytilida</taxon>
        <taxon>Mytiloidea</taxon>
        <taxon>Mytilidae</taxon>
        <taxon>Mytilinae</taxon>
        <taxon>Mytilus</taxon>
    </lineage>
</organism>
<feature type="binding site" evidence="8">
    <location>
        <position position="288"/>
    </location>
    <ligand>
        <name>AMP</name>
        <dbReference type="ChEBI" id="CHEBI:456215"/>
    </ligand>
</feature>
<evidence type="ECO:0000313" key="13">
    <source>
        <dbReference type="EMBL" id="CAC5359057.1"/>
    </source>
</evidence>
<feature type="binding site" evidence="9">
    <location>
        <position position="432"/>
    </location>
    <ligand>
        <name>Zn(2+)</name>
        <dbReference type="ChEBI" id="CHEBI:29105"/>
        <label>1</label>
    </ligand>
</feature>
<evidence type="ECO:0000256" key="5">
    <source>
        <dbReference type="ARBA" id="ARBA00037913"/>
    </source>
</evidence>
<dbReference type="InterPro" id="IPR003607">
    <property type="entry name" value="HD/PDEase_dom"/>
</dbReference>
<dbReference type="Proteomes" id="UP000507470">
    <property type="component" value="Unassembled WGS sequence"/>
</dbReference>
<feature type="binding site" evidence="9">
    <location>
        <position position="288"/>
    </location>
    <ligand>
        <name>Zn(2+)</name>
        <dbReference type="ChEBI" id="CHEBI:29105"/>
        <label>1</label>
    </ligand>
</feature>
<feature type="compositionally biased region" description="Basic and acidic residues" evidence="11">
    <location>
        <begin position="528"/>
        <end position="538"/>
    </location>
</feature>
<feature type="binding site" evidence="8">
    <location>
        <position position="432"/>
    </location>
    <ligand>
        <name>AMP</name>
        <dbReference type="ChEBI" id="CHEBI:456215"/>
    </ligand>
</feature>
<dbReference type="OrthoDB" id="546632at2759"/>
<evidence type="ECO:0000256" key="9">
    <source>
        <dbReference type="PIRSR" id="PIRSR623088-3"/>
    </source>
</evidence>
<feature type="binding site" evidence="9">
    <location>
        <position position="287"/>
    </location>
    <ligand>
        <name>Zn(2+)</name>
        <dbReference type="ChEBI" id="CHEBI:29105"/>
        <label>1</label>
    </ligand>
</feature>
<keyword evidence="2" id="KW-0140">cGMP</keyword>
<dbReference type="Gene3D" id="1.10.1300.10">
    <property type="entry name" value="3'5'-cyclic nucleotide phosphodiesterase, catalytic domain"/>
    <property type="match status" value="2"/>
</dbReference>
<dbReference type="InterPro" id="IPR023088">
    <property type="entry name" value="PDEase"/>
</dbReference>
<dbReference type="SMART" id="SM00471">
    <property type="entry name" value="HDc"/>
    <property type="match status" value="1"/>
</dbReference>
<comment type="similarity">
    <text evidence="6">Belongs to the cyclic nucleotide phosphodiesterase family. PDE9 subfamily.</text>
</comment>
<proteinExistence type="inferred from homology"/>
<comment type="cofactor">
    <cofactor evidence="10">
        <name>a divalent metal cation</name>
        <dbReference type="ChEBI" id="CHEBI:60240"/>
    </cofactor>
    <text evidence="10">Binds 2 divalent metal cations per subunit. Site 1 may preferentially bind zinc ions, while site 2 has a preference for magnesium and/or manganese ions.</text>
</comment>
<feature type="binding site" evidence="8">
    <location>
        <position position="483"/>
    </location>
    <ligand>
        <name>AMP</name>
        <dbReference type="ChEBI" id="CHEBI:456215"/>
    </ligand>
</feature>